<evidence type="ECO:0000313" key="3">
    <source>
        <dbReference type="Proteomes" id="UP000652761"/>
    </source>
</evidence>
<accession>A0A843WV69</accession>
<gene>
    <name evidence="2" type="ORF">Taro_048214</name>
</gene>
<sequence length="132" mass="14013">MALPHGATSFQEQLQGPEADPCIQVPAGPKSRLRIPYSLFSPRPSILSNVCLACAETSSARATLPCIRHLAASHAFGHQVWLTEHATCSVPSAQKNPSSPSFPRGGYNGYTTRATRSSGALAVELLNGRLNT</sequence>
<evidence type="ECO:0000256" key="1">
    <source>
        <dbReference type="SAM" id="MobiDB-lite"/>
    </source>
</evidence>
<feature type="region of interest" description="Disordered" evidence="1">
    <location>
        <begin position="1"/>
        <end position="21"/>
    </location>
</feature>
<reference evidence="2" key="1">
    <citation type="submission" date="2017-07" db="EMBL/GenBank/DDBJ databases">
        <title>Taro Niue Genome Assembly and Annotation.</title>
        <authorList>
            <person name="Atibalentja N."/>
            <person name="Keating K."/>
            <person name="Fields C.J."/>
        </authorList>
    </citation>
    <scope>NUCLEOTIDE SEQUENCE</scope>
    <source>
        <strain evidence="2">Niue_2</strain>
        <tissue evidence="2">Leaf</tissue>
    </source>
</reference>
<dbReference type="AlphaFoldDB" id="A0A843WV69"/>
<comment type="caution">
    <text evidence="2">The sequence shown here is derived from an EMBL/GenBank/DDBJ whole genome shotgun (WGS) entry which is preliminary data.</text>
</comment>
<dbReference type="EMBL" id="NMUH01006443">
    <property type="protein sequence ID" value="MQM15273.1"/>
    <property type="molecule type" value="Genomic_DNA"/>
</dbReference>
<protein>
    <submittedName>
        <fullName evidence="2">Uncharacterized protein</fullName>
    </submittedName>
</protein>
<keyword evidence="3" id="KW-1185">Reference proteome</keyword>
<evidence type="ECO:0000313" key="2">
    <source>
        <dbReference type="EMBL" id="MQM15273.1"/>
    </source>
</evidence>
<organism evidence="2 3">
    <name type="scientific">Colocasia esculenta</name>
    <name type="common">Wild taro</name>
    <name type="synonym">Arum esculentum</name>
    <dbReference type="NCBI Taxonomy" id="4460"/>
    <lineage>
        <taxon>Eukaryota</taxon>
        <taxon>Viridiplantae</taxon>
        <taxon>Streptophyta</taxon>
        <taxon>Embryophyta</taxon>
        <taxon>Tracheophyta</taxon>
        <taxon>Spermatophyta</taxon>
        <taxon>Magnoliopsida</taxon>
        <taxon>Liliopsida</taxon>
        <taxon>Araceae</taxon>
        <taxon>Aroideae</taxon>
        <taxon>Colocasieae</taxon>
        <taxon>Colocasia</taxon>
    </lineage>
</organism>
<proteinExistence type="predicted"/>
<name>A0A843WV69_COLES</name>
<dbReference type="Proteomes" id="UP000652761">
    <property type="component" value="Unassembled WGS sequence"/>
</dbReference>